<keyword evidence="7" id="KW-0862">Zinc</keyword>
<evidence type="ECO:0000313" key="15">
    <source>
        <dbReference type="Proteomes" id="UP000177798"/>
    </source>
</evidence>
<feature type="compositionally biased region" description="Polar residues" evidence="10">
    <location>
        <begin position="27"/>
        <end position="52"/>
    </location>
</feature>
<feature type="region of interest" description="Disordered" evidence="10">
    <location>
        <begin position="27"/>
        <end position="247"/>
    </location>
</feature>
<dbReference type="SMART" id="SM00487">
    <property type="entry name" value="DEXDc"/>
    <property type="match status" value="1"/>
</dbReference>
<dbReference type="InterPro" id="IPR014001">
    <property type="entry name" value="Helicase_ATP-bd"/>
</dbReference>
<dbReference type="OrthoDB" id="448448at2759"/>
<dbReference type="PROSITE" id="PS51192">
    <property type="entry name" value="HELICASE_ATP_BIND_1"/>
    <property type="match status" value="1"/>
</dbReference>
<keyword evidence="8" id="KW-0067">ATP-binding</keyword>
<dbReference type="PANTHER" id="PTHR45626">
    <property type="entry name" value="TRANSCRIPTION TERMINATION FACTOR 2-RELATED"/>
    <property type="match status" value="1"/>
</dbReference>
<dbReference type="Pfam" id="PF00176">
    <property type="entry name" value="SNF2-rel_dom"/>
    <property type="match status" value="1"/>
</dbReference>
<keyword evidence="4 9" id="KW-0863">Zinc-finger</keyword>
<dbReference type="Proteomes" id="UP000177798">
    <property type="component" value="Chromosome 13"/>
</dbReference>
<evidence type="ECO:0000256" key="2">
    <source>
        <dbReference type="ARBA" id="ARBA00022723"/>
    </source>
</evidence>
<dbReference type="CDD" id="cd18008">
    <property type="entry name" value="DEXDc_SHPRH-like"/>
    <property type="match status" value="1"/>
</dbReference>
<organism evidence="14 15">
    <name type="scientific">Sclerotinia sclerotiorum (strain ATCC 18683 / 1980 / Ss-1)</name>
    <name type="common">White mold</name>
    <name type="synonym">Whetzelinia sclerotiorum</name>
    <dbReference type="NCBI Taxonomy" id="665079"/>
    <lineage>
        <taxon>Eukaryota</taxon>
        <taxon>Fungi</taxon>
        <taxon>Dikarya</taxon>
        <taxon>Ascomycota</taxon>
        <taxon>Pezizomycotina</taxon>
        <taxon>Leotiomycetes</taxon>
        <taxon>Helotiales</taxon>
        <taxon>Sclerotiniaceae</taxon>
        <taxon>Sclerotinia</taxon>
    </lineage>
</organism>
<dbReference type="SUPFAM" id="SSF57850">
    <property type="entry name" value="RING/U-box"/>
    <property type="match status" value="1"/>
</dbReference>
<dbReference type="InterPro" id="IPR013083">
    <property type="entry name" value="Znf_RING/FYVE/PHD"/>
</dbReference>
<sequence length="1036" mass="118564">MNQTPPDSSPPTKLALSSDADLILSSESQLKSASMSAKTPKLRSSFNGTAQTPIKAEDSELEEIDAVVWTPYPRSKSTEKGLGQTEVKAEDSELEEIDATVWSSSRAGSAAQTPRKRPRSHSVSVSVSGVKLEGNDVQLKIESSDSSSSDERRSVSKRRKSFWGKSIPFDRRVPHRTTSPEFRHAAELMDQTKSARTPTPDDKNPHNGETEYERDLENSDFSDIEDDETMPSVAPGPLPSQKRRTLEKSVKTSEEWYARYHRKKVKFQKRRNHRTFANDGAASKIHNFLNHDPITAHKEKPAEEQITNIEASSKRDYFDQVLRNIRTDGRMHNCRGDNTALKIAGEGFGRVNVRYRNENTWCLKGVKTALYHHQLLCASWMLGREYDPDGPSGGFNCDVMGLGKTLEMLATIVGSPRPEGAEISEIGPTLIVVPSSIQSAQWVSEIGKHLADRGLNVILYAKSQKLSKNTLIKSDLVVTSYDQMRMSSPFPPPWWLLDLAKKLKVKSCTLDGRQSIEDWIDDNREQCGEVLHKINWYRVVLDEAHHIKNHKSKTSYVASALLGKYRWLMTSTPMMNKREELYSYFRFLKHAEASTLAIFEREYCDYTSPACNSRLDKLLSRLVIRRSMQDQILGKELITLPTPHKENATESFRFATRTLYRAIESKFREIIAQQEFDDNDPRNKMKYLIVMILRLRQFTASPLAIEPQIKSFRNDEKMWKRRVLLYMIVYSGHHGPLIGNEVIDVHICEICNQEADDPRQVRNYRKDRNGEKSCDHIFCEICIEVSINAQVARTDNIECPANGCGRKFNPDRMISLDSWSTGPEEDTGKNQASSDPKLEAIKRKLRLWRGEAPSDKIVIFVQWKLMMRLIGIMLKEENYNFLYYTQGEMKSNDQAHILREFETNPKFTILIIGLKVGGVGLNLAFANRAIMVDLWWNAATESQANGRIFRIGQEKETNFARFMMRESVDIRLLRMQVEKSIVIVGTLESKTELTYAEALSFLGEVQWTNDSRLKIIDDHEKLEEWLDDWLNKQKKV</sequence>
<dbReference type="EMBL" id="CP017826">
    <property type="protein sequence ID" value="APA14816.1"/>
    <property type="molecule type" value="Genomic_DNA"/>
</dbReference>
<dbReference type="VEuPathDB" id="FungiDB:sscle_13g095860"/>
<feature type="compositionally biased region" description="Polar residues" evidence="10">
    <location>
        <begin position="101"/>
        <end position="112"/>
    </location>
</feature>
<evidence type="ECO:0000256" key="3">
    <source>
        <dbReference type="ARBA" id="ARBA00022741"/>
    </source>
</evidence>
<protein>
    <recommendedName>
        <fullName evidence="16">Helicase ATP-binding domain-containing protein</fullName>
    </recommendedName>
</protein>
<dbReference type="CDD" id="cd18793">
    <property type="entry name" value="SF2_C_SNF"/>
    <property type="match status" value="1"/>
</dbReference>
<evidence type="ECO:0000259" key="11">
    <source>
        <dbReference type="PROSITE" id="PS50089"/>
    </source>
</evidence>
<feature type="compositionally biased region" description="Basic and acidic residues" evidence="10">
    <location>
        <begin position="199"/>
        <end position="217"/>
    </location>
</feature>
<evidence type="ECO:0000256" key="1">
    <source>
        <dbReference type="ARBA" id="ARBA00007025"/>
    </source>
</evidence>
<dbReference type="InterPro" id="IPR049730">
    <property type="entry name" value="SNF2/RAD54-like_C"/>
</dbReference>
<dbReference type="AlphaFoldDB" id="A0A1D9QIQ8"/>
<dbReference type="GO" id="GO:0005524">
    <property type="term" value="F:ATP binding"/>
    <property type="evidence" value="ECO:0007669"/>
    <property type="project" value="UniProtKB-KW"/>
</dbReference>
<dbReference type="InterPro" id="IPR017907">
    <property type="entry name" value="Znf_RING_CS"/>
</dbReference>
<keyword evidence="5" id="KW-0378">Hydrolase</keyword>
<feature type="domain" description="RING-type" evidence="11">
    <location>
        <begin position="748"/>
        <end position="800"/>
    </location>
</feature>
<feature type="compositionally biased region" description="Low complexity" evidence="10">
    <location>
        <begin position="121"/>
        <end position="130"/>
    </location>
</feature>
<name>A0A1D9QIQ8_SCLS1</name>
<comment type="similarity">
    <text evidence="1">Belongs to the SNF2/RAD54 helicase family.</text>
</comment>
<evidence type="ECO:0000259" key="13">
    <source>
        <dbReference type="PROSITE" id="PS51194"/>
    </source>
</evidence>
<evidence type="ECO:0000313" key="14">
    <source>
        <dbReference type="EMBL" id="APA14816.1"/>
    </source>
</evidence>
<dbReference type="Gene3D" id="3.30.40.10">
    <property type="entry name" value="Zinc/RING finger domain, C3HC4 (zinc finger)"/>
    <property type="match status" value="1"/>
</dbReference>
<dbReference type="SUPFAM" id="SSF52540">
    <property type="entry name" value="P-loop containing nucleoside triphosphate hydrolases"/>
    <property type="match status" value="2"/>
</dbReference>
<dbReference type="InterPro" id="IPR027417">
    <property type="entry name" value="P-loop_NTPase"/>
</dbReference>
<evidence type="ECO:0000256" key="6">
    <source>
        <dbReference type="ARBA" id="ARBA00022806"/>
    </source>
</evidence>
<dbReference type="GO" id="GO:0008270">
    <property type="term" value="F:zinc ion binding"/>
    <property type="evidence" value="ECO:0007669"/>
    <property type="project" value="UniProtKB-KW"/>
</dbReference>
<evidence type="ECO:0008006" key="16">
    <source>
        <dbReference type="Google" id="ProtNLM"/>
    </source>
</evidence>
<accession>A0A1D9QIQ8</accession>
<dbReference type="PANTHER" id="PTHR45626:SF22">
    <property type="entry name" value="DNA REPAIR PROTEIN RAD5"/>
    <property type="match status" value="1"/>
</dbReference>
<dbReference type="PROSITE" id="PS50089">
    <property type="entry name" value="ZF_RING_2"/>
    <property type="match status" value="1"/>
</dbReference>
<dbReference type="GO" id="GO:0016787">
    <property type="term" value="F:hydrolase activity"/>
    <property type="evidence" value="ECO:0007669"/>
    <property type="project" value="UniProtKB-KW"/>
</dbReference>
<evidence type="ECO:0000256" key="7">
    <source>
        <dbReference type="ARBA" id="ARBA00022833"/>
    </source>
</evidence>
<dbReference type="InterPro" id="IPR001841">
    <property type="entry name" value="Znf_RING"/>
</dbReference>
<evidence type="ECO:0000256" key="8">
    <source>
        <dbReference type="ARBA" id="ARBA00022840"/>
    </source>
</evidence>
<reference evidence="15" key="1">
    <citation type="journal article" date="2017" name="Genome Biol. Evol.">
        <title>The complete genome sequence of the phytopathogenic fungus Sclerotinia sclerotiorum reveals insights into the genome architecture of broad host range pathogens.</title>
        <authorList>
            <person name="Derbyshire M."/>
            <person name="Denton-Giles M."/>
            <person name="Hegedus D."/>
            <person name="Seifbarghy S."/>
            <person name="Rollins J."/>
            <person name="van Kan J."/>
            <person name="Seidl M.F."/>
            <person name="Faino L."/>
            <person name="Mbengue M."/>
            <person name="Navaud O."/>
            <person name="Raffaele S."/>
            <person name="Hammond-Kosack K."/>
            <person name="Heard S."/>
            <person name="Oliver R."/>
        </authorList>
    </citation>
    <scope>NUCLEOTIDE SEQUENCE [LARGE SCALE GENOMIC DNA]</scope>
    <source>
        <strain evidence="15">ATCC 18683 / 1980 / Ss-1</strain>
    </source>
</reference>
<keyword evidence="6" id="KW-0347">Helicase</keyword>
<feature type="domain" description="Helicase ATP-binding" evidence="12">
    <location>
        <begin position="385"/>
        <end position="591"/>
    </location>
</feature>
<proteinExistence type="inferred from homology"/>
<evidence type="ECO:0000256" key="4">
    <source>
        <dbReference type="ARBA" id="ARBA00022771"/>
    </source>
</evidence>
<dbReference type="Pfam" id="PF00271">
    <property type="entry name" value="Helicase_C"/>
    <property type="match status" value="1"/>
</dbReference>
<dbReference type="GO" id="GO:0004386">
    <property type="term" value="F:helicase activity"/>
    <property type="evidence" value="ECO:0007669"/>
    <property type="project" value="UniProtKB-KW"/>
</dbReference>
<dbReference type="PROSITE" id="PS51194">
    <property type="entry name" value="HELICASE_CTER"/>
    <property type="match status" value="1"/>
</dbReference>
<feature type="compositionally biased region" description="Acidic residues" evidence="10">
    <location>
        <begin position="218"/>
        <end position="229"/>
    </location>
</feature>
<evidence type="ECO:0000256" key="10">
    <source>
        <dbReference type="SAM" id="MobiDB-lite"/>
    </source>
</evidence>
<dbReference type="PROSITE" id="PS00518">
    <property type="entry name" value="ZF_RING_1"/>
    <property type="match status" value="1"/>
</dbReference>
<keyword evidence="3" id="KW-0547">Nucleotide-binding</keyword>
<dbReference type="Gene3D" id="3.40.50.10810">
    <property type="entry name" value="Tandem AAA-ATPase domain"/>
    <property type="match status" value="1"/>
</dbReference>
<evidence type="ECO:0000256" key="9">
    <source>
        <dbReference type="PROSITE-ProRule" id="PRU00175"/>
    </source>
</evidence>
<dbReference type="InterPro" id="IPR050628">
    <property type="entry name" value="SNF2_RAD54_helicase_TF"/>
</dbReference>
<gene>
    <name evidence="14" type="ORF">sscle_13g095860</name>
</gene>
<dbReference type="InterPro" id="IPR000330">
    <property type="entry name" value="SNF2_N"/>
</dbReference>
<dbReference type="InterPro" id="IPR001650">
    <property type="entry name" value="Helicase_C-like"/>
</dbReference>
<dbReference type="Gene3D" id="3.40.50.300">
    <property type="entry name" value="P-loop containing nucleotide triphosphate hydrolases"/>
    <property type="match status" value="1"/>
</dbReference>
<dbReference type="InterPro" id="IPR038718">
    <property type="entry name" value="SNF2-like_sf"/>
</dbReference>
<keyword evidence="2" id="KW-0479">Metal-binding</keyword>
<evidence type="ECO:0000259" key="12">
    <source>
        <dbReference type="PROSITE" id="PS51192"/>
    </source>
</evidence>
<feature type="domain" description="Helicase C-terminal" evidence="13">
    <location>
        <begin position="840"/>
        <end position="1030"/>
    </location>
</feature>
<evidence type="ECO:0000256" key="5">
    <source>
        <dbReference type="ARBA" id="ARBA00022801"/>
    </source>
</evidence>
<dbReference type="SMART" id="SM00490">
    <property type="entry name" value="HELICc"/>
    <property type="match status" value="1"/>
</dbReference>